<dbReference type="PANTHER" id="PTHR14134">
    <property type="entry name" value="E3 UBIQUITIN-PROTEIN LIGASE RAD18"/>
    <property type="match status" value="1"/>
</dbReference>
<dbReference type="InterPro" id="IPR006642">
    <property type="entry name" value="Rad18_UBZ4"/>
</dbReference>
<keyword evidence="11 18" id="KW-0833">Ubl conjugation pathway</keyword>
<comment type="pathway">
    <text evidence="3 18">Protein modification; protein ubiquitination.</text>
</comment>
<dbReference type="PROSITE" id="PS00518">
    <property type="entry name" value="ZF_RING_1"/>
    <property type="match status" value="1"/>
</dbReference>
<gene>
    <name evidence="22" type="ORF">N7G274_007208</name>
</gene>
<keyword evidence="13 18" id="KW-0238">DNA-binding</keyword>
<evidence type="ECO:0000256" key="7">
    <source>
        <dbReference type="ARBA" id="ARBA00022679"/>
    </source>
</evidence>
<evidence type="ECO:0000256" key="10">
    <source>
        <dbReference type="ARBA" id="ARBA00022771"/>
    </source>
</evidence>
<keyword evidence="14 18" id="KW-0234">DNA repair</keyword>
<comment type="similarity">
    <text evidence="4 18">Belongs to the RAD18 family.</text>
</comment>
<dbReference type="SMART" id="SM00734">
    <property type="entry name" value="ZnF_Rad18"/>
    <property type="match status" value="1"/>
</dbReference>
<dbReference type="SUPFAM" id="SSF57850">
    <property type="entry name" value="RING/U-box"/>
    <property type="match status" value="1"/>
</dbReference>
<name>A0ABR4A2D6_9LECA</name>
<evidence type="ECO:0000256" key="8">
    <source>
        <dbReference type="ARBA" id="ARBA00022723"/>
    </source>
</evidence>
<feature type="compositionally biased region" description="Polar residues" evidence="19">
    <location>
        <begin position="234"/>
        <end position="250"/>
    </location>
</feature>
<proteinExistence type="inferred from homology"/>
<keyword evidence="12 18" id="KW-0862">Zinc</keyword>
<dbReference type="Proteomes" id="UP001590950">
    <property type="component" value="Unassembled WGS sequence"/>
</dbReference>
<feature type="domain" description="RING-type" evidence="20">
    <location>
        <begin position="57"/>
        <end position="95"/>
    </location>
</feature>
<comment type="subunit">
    <text evidence="18">Interacts with E2 UBC2, forming a complex with ubiquitin ligase activity.</text>
</comment>
<evidence type="ECO:0000256" key="6">
    <source>
        <dbReference type="ARBA" id="ARBA00015551"/>
    </source>
</evidence>
<evidence type="ECO:0000256" key="3">
    <source>
        <dbReference type="ARBA" id="ARBA00004906"/>
    </source>
</evidence>
<dbReference type="InterPro" id="IPR004580">
    <property type="entry name" value="Rad18_fungi"/>
</dbReference>
<keyword evidence="7 18" id="KW-0808">Transferase</keyword>
<reference evidence="22 23" key="1">
    <citation type="submission" date="2024-09" db="EMBL/GenBank/DDBJ databases">
        <title>Rethinking Asexuality: The Enigmatic Case of Functional Sexual Genes in Lepraria (Stereocaulaceae).</title>
        <authorList>
            <person name="Doellman M."/>
            <person name="Sun Y."/>
            <person name="Barcenas-Pena A."/>
            <person name="Lumbsch H.T."/>
            <person name="Grewe F."/>
        </authorList>
    </citation>
    <scope>NUCLEOTIDE SEQUENCE [LARGE SCALE GENOMIC DNA]</scope>
    <source>
        <strain evidence="22 23">Mercado 3170</strain>
    </source>
</reference>
<feature type="compositionally biased region" description="Basic residues" evidence="19">
    <location>
        <begin position="164"/>
        <end position="173"/>
    </location>
</feature>
<comment type="caution">
    <text evidence="22">The sequence shown here is derived from an EMBL/GenBank/DDBJ whole genome shotgun (WGS) entry which is preliminary data.</text>
</comment>
<evidence type="ECO:0000256" key="16">
    <source>
        <dbReference type="ARBA" id="ARBA00031783"/>
    </source>
</evidence>
<feature type="domain" description="SAP" evidence="21">
    <location>
        <begin position="262"/>
        <end position="296"/>
    </location>
</feature>
<comment type="subcellular location">
    <subcellularLocation>
        <location evidence="2 18">Nucleus</location>
    </subcellularLocation>
</comment>
<keyword evidence="8 18" id="KW-0479">Metal-binding</keyword>
<dbReference type="PANTHER" id="PTHR14134:SF2">
    <property type="entry name" value="E3 UBIQUITIN-PROTEIN LIGASE RAD18"/>
    <property type="match status" value="1"/>
</dbReference>
<evidence type="ECO:0000256" key="14">
    <source>
        <dbReference type="ARBA" id="ARBA00023204"/>
    </source>
</evidence>
<dbReference type="Gene3D" id="3.30.40.10">
    <property type="entry name" value="Zinc/RING finger domain, C3HC4 (zinc finger)"/>
    <property type="match status" value="1"/>
</dbReference>
<evidence type="ECO:0000256" key="17">
    <source>
        <dbReference type="PROSITE-ProRule" id="PRU00175"/>
    </source>
</evidence>
<evidence type="ECO:0000256" key="12">
    <source>
        <dbReference type="ARBA" id="ARBA00022833"/>
    </source>
</evidence>
<dbReference type="PROSITE" id="PS50089">
    <property type="entry name" value="ZF_RING_2"/>
    <property type="match status" value="1"/>
</dbReference>
<dbReference type="InterPro" id="IPR003034">
    <property type="entry name" value="SAP_dom"/>
</dbReference>
<sequence length="445" mass="49767">MTGGHLPHSQLSQHQTARHYTLQIHSPMDISFDVPDPSDWLETSVAQLAPVEQALRCQVCKDFFDTPMITSCSHTFCSLCIRRCLTNDGRCPTCRAQDQEMKLRPNSIVQEIVDAFQTARPVILQLGHDAKAFEDRGVRGDKRKIEHTDFEEDQDVGKSNSGRRSTRSQRQRHSTFDDVSTAQVINDDKDDDFQPDDGLISCPICKARMKEEAVFLHLDVHNKPEPVSQAQVQKARKSSSFNMVSKSTQPPKAMERLPQLSYSLLKDQALRKKLSDLGIPNNGPRALLIRRHTEWINLVNANCDSRRPRTKRELLHDLDLWDKTQGRHILNNSNGAESSSSVMNKDFDGAAWAANHGNDFQSLIARAREKAKPRSEDAGGTNQPDVPAPGHTSGTHSRPDELGFSETHIEGANNLPLPNGGRDQSPPDDQARPRQALFVDLEAEG</sequence>
<evidence type="ECO:0000256" key="4">
    <source>
        <dbReference type="ARBA" id="ARBA00009506"/>
    </source>
</evidence>
<dbReference type="SMART" id="SM00184">
    <property type="entry name" value="RING"/>
    <property type="match status" value="1"/>
</dbReference>
<dbReference type="Pfam" id="PF02037">
    <property type="entry name" value="SAP"/>
    <property type="match status" value="1"/>
</dbReference>
<dbReference type="Pfam" id="PF13923">
    <property type="entry name" value="zf-C3HC4_2"/>
    <property type="match status" value="1"/>
</dbReference>
<feature type="region of interest" description="Disordered" evidence="19">
    <location>
        <begin position="234"/>
        <end position="253"/>
    </location>
</feature>
<evidence type="ECO:0000256" key="9">
    <source>
        <dbReference type="ARBA" id="ARBA00022763"/>
    </source>
</evidence>
<dbReference type="PROSITE" id="PS50800">
    <property type="entry name" value="SAP"/>
    <property type="match status" value="1"/>
</dbReference>
<accession>A0ABR4A2D6</accession>
<feature type="region of interest" description="Disordered" evidence="19">
    <location>
        <begin position="144"/>
        <end position="193"/>
    </location>
</feature>
<protein>
    <recommendedName>
        <fullName evidence="6 18">Postreplication repair E3 ubiquitin-protein ligase RAD18</fullName>
        <ecNumber evidence="5 18">2.3.2.27</ecNumber>
    </recommendedName>
    <alternativeName>
        <fullName evidence="16 18">RING-type E3 ubiquitin transferase RAD18</fullName>
    </alternativeName>
</protein>
<dbReference type="EC" id="2.3.2.27" evidence="5 18"/>
<dbReference type="InterPro" id="IPR013083">
    <property type="entry name" value="Znf_RING/FYVE/PHD"/>
</dbReference>
<evidence type="ECO:0000256" key="18">
    <source>
        <dbReference type="RuleBase" id="RU368093"/>
    </source>
</evidence>
<keyword evidence="15 18" id="KW-0539">Nucleus</keyword>
<evidence type="ECO:0000256" key="1">
    <source>
        <dbReference type="ARBA" id="ARBA00000900"/>
    </source>
</evidence>
<dbReference type="SMART" id="SM00513">
    <property type="entry name" value="SAP"/>
    <property type="match status" value="1"/>
</dbReference>
<evidence type="ECO:0000256" key="19">
    <source>
        <dbReference type="SAM" id="MobiDB-lite"/>
    </source>
</evidence>
<evidence type="ECO:0000313" key="22">
    <source>
        <dbReference type="EMBL" id="KAL2039808.1"/>
    </source>
</evidence>
<dbReference type="InterPro" id="IPR017907">
    <property type="entry name" value="Znf_RING_CS"/>
</dbReference>
<evidence type="ECO:0000256" key="5">
    <source>
        <dbReference type="ARBA" id="ARBA00012483"/>
    </source>
</evidence>
<evidence type="ECO:0000256" key="15">
    <source>
        <dbReference type="ARBA" id="ARBA00023242"/>
    </source>
</evidence>
<organism evidence="22 23">
    <name type="scientific">Stereocaulon virgatum</name>
    <dbReference type="NCBI Taxonomy" id="373712"/>
    <lineage>
        <taxon>Eukaryota</taxon>
        <taxon>Fungi</taxon>
        <taxon>Dikarya</taxon>
        <taxon>Ascomycota</taxon>
        <taxon>Pezizomycotina</taxon>
        <taxon>Lecanoromycetes</taxon>
        <taxon>OSLEUM clade</taxon>
        <taxon>Lecanoromycetidae</taxon>
        <taxon>Lecanorales</taxon>
        <taxon>Lecanorineae</taxon>
        <taxon>Stereocaulaceae</taxon>
        <taxon>Stereocaulon</taxon>
    </lineage>
</organism>
<feature type="region of interest" description="Disordered" evidence="19">
    <location>
        <begin position="368"/>
        <end position="445"/>
    </location>
</feature>
<dbReference type="EMBL" id="JBEFKJ010000023">
    <property type="protein sequence ID" value="KAL2039808.1"/>
    <property type="molecule type" value="Genomic_DNA"/>
</dbReference>
<dbReference type="InterPro" id="IPR001841">
    <property type="entry name" value="Znf_RING"/>
</dbReference>
<evidence type="ECO:0000256" key="11">
    <source>
        <dbReference type="ARBA" id="ARBA00022786"/>
    </source>
</evidence>
<dbReference type="NCBIfam" id="TIGR00599">
    <property type="entry name" value="rad18"/>
    <property type="match status" value="1"/>
</dbReference>
<keyword evidence="23" id="KW-1185">Reference proteome</keyword>
<evidence type="ECO:0000259" key="21">
    <source>
        <dbReference type="PROSITE" id="PS50800"/>
    </source>
</evidence>
<evidence type="ECO:0000313" key="23">
    <source>
        <dbReference type="Proteomes" id="UP001590950"/>
    </source>
</evidence>
<evidence type="ECO:0000256" key="2">
    <source>
        <dbReference type="ARBA" id="ARBA00004123"/>
    </source>
</evidence>
<evidence type="ECO:0000259" key="20">
    <source>
        <dbReference type="PROSITE" id="PS50089"/>
    </source>
</evidence>
<keyword evidence="9 18" id="KW-0227">DNA damage</keyword>
<evidence type="ECO:0000256" key="13">
    <source>
        <dbReference type="ARBA" id="ARBA00023125"/>
    </source>
</evidence>
<keyword evidence="10 17" id="KW-0863">Zinc-finger</keyword>
<feature type="compositionally biased region" description="Basic and acidic residues" evidence="19">
    <location>
        <begin position="368"/>
        <end position="377"/>
    </location>
</feature>
<dbReference type="InterPro" id="IPR039577">
    <property type="entry name" value="Rad18"/>
</dbReference>
<comment type="function">
    <text evidence="18">E3 RING-finger protein, member of the UBC2/RAD6 epistasis group. Associates to the E2 ubiquitin conjugating enzyme UBC2/RAD6 to form the UBC2-RAD18 ubiquitin ligase complex involved in postreplicative repair (PRR) of damaged DNA.</text>
</comment>
<comment type="catalytic activity">
    <reaction evidence="1 18">
        <text>S-ubiquitinyl-[E2 ubiquitin-conjugating enzyme]-L-cysteine + [acceptor protein]-L-lysine = [E2 ubiquitin-conjugating enzyme]-L-cysteine + N(6)-ubiquitinyl-[acceptor protein]-L-lysine.</text>
        <dbReference type="EC" id="2.3.2.27"/>
    </reaction>
</comment>